<dbReference type="OrthoDB" id="10591106at2759"/>
<gene>
    <name evidence="1" type="ORF">TrLO_g10799</name>
</gene>
<keyword evidence="2" id="KW-1185">Reference proteome</keyword>
<evidence type="ECO:0000313" key="2">
    <source>
        <dbReference type="Proteomes" id="UP001165122"/>
    </source>
</evidence>
<organism evidence="1 2">
    <name type="scientific">Triparma laevis f. longispina</name>
    <dbReference type="NCBI Taxonomy" id="1714387"/>
    <lineage>
        <taxon>Eukaryota</taxon>
        <taxon>Sar</taxon>
        <taxon>Stramenopiles</taxon>
        <taxon>Ochrophyta</taxon>
        <taxon>Bolidophyceae</taxon>
        <taxon>Parmales</taxon>
        <taxon>Triparmaceae</taxon>
        <taxon>Triparma</taxon>
    </lineage>
</organism>
<name>A0A9W7FQN1_9STRA</name>
<sequence>MPNGDVVTLMAIAFKCSEGECAQDDAMLTPSNISGTIQCVDDAANCVIDGERERGVMRFEGRSQATHHVIIRAITFKDGQAVSGGGGIYAEGETTIDVILCRFVGGSDSTFSKNYGGGGIYILNAYINIYATEFIGNEALGRGGIFAWVSPMKVQSLSTTLFLLLTQRSRRLKERSWTLAQELRVNFTLTPAA</sequence>
<evidence type="ECO:0000313" key="1">
    <source>
        <dbReference type="EMBL" id="GMI16542.1"/>
    </source>
</evidence>
<protein>
    <submittedName>
        <fullName evidence="1">Uncharacterized protein</fullName>
    </submittedName>
</protein>
<accession>A0A9W7FQN1</accession>
<reference evidence="2" key="1">
    <citation type="journal article" date="2023" name="Commun. Biol.">
        <title>Genome analysis of Parmales, the sister group of diatoms, reveals the evolutionary specialization of diatoms from phago-mixotrophs to photoautotrophs.</title>
        <authorList>
            <person name="Ban H."/>
            <person name="Sato S."/>
            <person name="Yoshikawa S."/>
            <person name="Yamada K."/>
            <person name="Nakamura Y."/>
            <person name="Ichinomiya M."/>
            <person name="Sato N."/>
            <person name="Blanc-Mathieu R."/>
            <person name="Endo H."/>
            <person name="Kuwata A."/>
            <person name="Ogata H."/>
        </authorList>
    </citation>
    <scope>NUCLEOTIDE SEQUENCE [LARGE SCALE GENOMIC DNA]</scope>
    <source>
        <strain evidence="2">NIES 3700</strain>
    </source>
</reference>
<dbReference type="Proteomes" id="UP001165122">
    <property type="component" value="Unassembled WGS sequence"/>
</dbReference>
<comment type="caution">
    <text evidence="1">The sequence shown here is derived from an EMBL/GenBank/DDBJ whole genome shotgun (WGS) entry which is preliminary data.</text>
</comment>
<proteinExistence type="predicted"/>
<dbReference type="SUPFAM" id="SSF51126">
    <property type="entry name" value="Pectin lyase-like"/>
    <property type="match status" value="1"/>
</dbReference>
<dbReference type="InterPro" id="IPR011050">
    <property type="entry name" value="Pectin_lyase_fold/virulence"/>
</dbReference>
<dbReference type="AlphaFoldDB" id="A0A9W7FQN1"/>
<dbReference type="EMBL" id="BRXW01000254">
    <property type="protein sequence ID" value="GMI16542.1"/>
    <property type="molecule type" value="Genomic_DNA"/>
</dbReference>